<dbReference type="Pfam" id="PF00646">
    <property type="entry name" value="F-box"/>
    <property type="match status" value="1"/>
</dbReference>
<proteinExistence type="predicted"/>
<organism evidence="2 3">
    <name type="scientific">Rhynchophorus ferrugineus</name>
    <name type="common">Red palm weevil</name>
    <name type="synonym">Curculio ferrugineus</name>
    <dbReference type="NCBI Taxonomy" id="354439"/>
    <lineage>
        <taxon>Eukaryota</taxon>
        <taxon>Metazoa</taxon>
        <taxon>Ecdysozoa</taxon>
        <taxon>Arthropoda</taxon>
        <taxon>Hexapoda</taxon>
        <taxon>Insecta</taxon>
        <taxon>Pterygota</taxon>
        <taxon>Neoptera</taxon>
        <taxon>Endopterygota</taxon>
        <taxon>Coleoptera</taxon>
        <taxon>Polyphaga</taxon>
        <taxon>Cucujiformia</taxon>
        <taxon>Curculionidae</taxon>
        <taxon>Dryophthorinae</taxon>
        <taxon>Rhynchophorus</taxon>
    </lineage>
</organism>
<dbReference type="PROSITE" id="PS50181">
    <property type="entry name" value="FBOX"/>
    <property type="match status" value="1"/>
</dbReference>
<comment type="caution">
    <text evidence="2">The sequence shown here is derived from an EMBL/GenBank/DDBJ whole genome shotgun (WGS) entry which is preliminary data.</text>
</comment>
<evidence type="ECO:0000313" key="3">
    <source>
        <dbReference type="Proteomes" id="UP000625711"/>
    </source>
</evidence>
<dbReference type="InterPro" id="IPR036047">
    <property type="entry name" value="F-box-like_dom_sf"/>
</dbReference>
<sequence>MNNLPTELWIEIFSYLTASDLINFCEVYEDLRYLLHERSIVKSFDISGNYKFTFIDVNRFLLEYVNYDLIRSLNINNVYWLSLNELRSLLKKLPKLEALYALDTGLSIREKDVKLYENLRTLALSVSTGHCDIDPKYIKNHMYLLRKFCLKVISRSNSVASLYRIFRELVALQELWIEDVDDRPSELINYDTIIYKVQFISKLVIKSKVNIPFLDYKIFALAKVFETRRFKSIVVVYVKCPFEKIIPIKNISLFEPFETEVEAAWDVMRKFQCEMPFDVKSSQEIYMKRDIKQVNFRELNFCHNKCFCNKSFIEATWKFLKSPNSKYLSKLGIKSCALQRQHTNVVENCRNIIELELISCASDDDTALEKSEPTCNVSIVDGYGFISQFERLRSITLEVPVFVKGEFLIDLVKNCKNLATMKIVSCGTNTTLNKNICKAVTISDSLIDVSIDNQRLCLRDFIEALTENSAQKFRRIYVNCYSEGACTPYVLDNFLQKHKQVMFLFISINTISKKVRNKLQDILNEHKKDNYVKYYLIQNSKNYLEPPVPHREFISSDTNISTVKFQDFR</sequence>
<reference evidence="2" key="1">
    <citation type="submission" date="2020-08" db="EMBL/GenBank/DDBJ databases">
        <title>Genome sequencing and assembly of the red palm weevil Rhynchophorus ferrugineus.</title>
        <authorList>
            <person name="Dias G.B."/>
            <person name="Bergman C.M."/>
            <person name="Manee M."/>
        </authorList>
    </citation>
    <scope>NUCLEOTIDE SEQUENCE</scope>
    <source>
        <strain evidence="2">AA-2017</strain>
        <tissue evidence="2">Whole larva</tissue>
    </source>
</reference>
<dbReference type="SUPFAM" id="SSF81383">
    <property type="entry name" value="F-box domain"/>
    <property type="match status" value="1"/>
</dbReference>
<dbReference type="OrthoDB" id="6705608at2759"/>
<dbReference type="CDD" id="cd09917">
    <property type="entry name" value="F-box_SF"/>
    <property type="match status" value="1"/>
</dbReference>
<evidence type="ECO:0000313" key="2">
    <source>
        <dbReference type="EMBL" id="KAF7272567.1"/>
    </source>
</evidence>
<evidence type="ECO:0000259" key="1">
    <source>
        <dbReference type="PROSITE" id="PS50181"/>
    </source>
</evidence>
<keyword evidence="3" id="KW-1185">Reference proteome</keyword>
<dbReference type="AlphaFoldDB" id="A0A834I119"/>
<gene>
    <name evidence="2" type="ORF">GWI33_014662</name>
</gene>
<name>A0A834I119_RHYFE</name>
<protein>
    <recommendedName>
        <fullName evidence="1">F-box domain-containing protein</fullName>
    </recommendedName>
</protein>
<accession>A0A834I119</accession>
<dbReference type="SUPFAM" id="SSF52047">
    <property type="entry name" value="RNI-like"/>
    <property type="match status" value="1"/>
</dbReference>
<dbReference type="Gene3D" id="3.80.10.10">
    <property type="entry name" value="Ribonuclease Inhibitor"/>
    <property type="match status" value="1"/>
</dbReference>
<dbReference type="EMBL" id="JAACXV010013744">
    <property type="protein sequence ID" value="KAF7272567.1"/>
    <property type="molecule type" value="Genomic_DNA"/>
</dbReference>
<dbReference type="InterPro" id="IPR001810">
    <property type="entry name" value="F-box_dom"/>
</dbReference>
<dbReference type="InterPro" id="IPR032675">
    <property type="entry name" value="LRR_dom_sf"/>
</dbReference>
<feature type="domain" description="F-box" evidence="1">
    <location>
        <begin position="1"/>
        <end position="44"/>
    </location>
</feature>
<dbReference type="Proteomes" id="UP000625711">
    <property type="component" value="Unassembled WGS sequence"/>
</dbReference>